<dbReference type="PANTHER" id="PTHR20883">
    <property type="entry name" value="PHYTANOYL-COA DIOXYGENASE DOMAIN CONTAINING 1"/>
    <property type="match status" value="1"/>
</dbReference>
<reference evidence="2" key="1">
    <citation type="journal article" date="2019" name="Int. J. Syst. Evol. Microbiol.">
        <title>The Global Catalogue of Microorganisms (GCM) 10K type strain sequencing project: providing services to taxonomists for standard genome sequencing and annotation.</title>
        <authorList>
            <consortium name="The Broad Institute Genomics Platform"/>
            <consortium name="The Broad Institute Genome Sequencing Center for Infectious Disease"/>
            <person name="Wu L."/>
            <person name="Ma J."/>
        </authorList>
    </citation>
    <scope>NUCLEOTIDE SEQUENCE [LARGE SCALE GENOMIC DNA]</scope>
    <source>
        <strain evidence="2">SYNS20</strain>
    </source>
</reference>
<organism evidence="1 2">
    <name type="scientific">Streptomyces monticola</name>
    <dbReference type="NCBI Taxonomy" id="2666263"/>
    <lineage>
        <taxon>Bacteria</taxon>
        <taxon>Bacillati</taxon>
        <taxon>Actinomycetota</taxon>
        <taxon>Actinomycetes</taxon>
        <taxon>Kitasatosporales</taxon>
        <taxon>Streptomycetaceae</taxon>
        <taxon>Streptomyces</taxon>
    </lineage>
</organism>
<protein>
    <submittedName>
        <fullName evidence="1">Chlorinating enzyme</fullName>
    </submittedName>
</protein>
<sequence>MTSATSRPRTDFSLSPEEVERFHRQGFIGPFTLYKPEEMQERWRSTRLELLDRSAAVYQDADAISAGTNISNYDRHLDHDFLAEHIGRREIVDRVVSILGPDVNCWRTEFFPKHPGDEGTDWHQADTFANASGKPQILWPDASGFGGTITVWTAFTEATEENGCLQFIPGTHQQMNYDETKRMHYDPDRLSGVEKDGVRRGFFGYDYRQLQIDPDWKPDENAAVSQIMKPGQFIVFWSTLMHASHPHLGRTNEMRMGFASRYVPSSVQIYPGSDHIEEYGGRISLENYGAVLVNGRNNCPENRMATHTTRGMRF</sequence>
<dbReference type="PANTHER" id="PTHR20883:SF48">
    <property type="entry name" value="ECTOINE DIOXYGENASE"/>
    <property type="match status" value="1"/>
</dbReference>
<dbReference type="Proteomes" id="UP001596523">
    <property type="component" value="Unassembled WGS sequence"/>
</dbReference>
<evidence type="ECO:0000313" key="2">
    <source>
        <dbReference type="Proteomes" id="UP001596523"/>
    </source>
</evidence>
<dbReference type="SUPFAM" id="SSF51197">
    <property type="entry name" value="Clavaminate synthase-like"/>
    <property type="match status" value="1"/>
</dbReference>
<name>A0ABW2JX42_9ACTN</name>
<dbReference type="RefSeq" id="WP_381841686.1">
    <property type="nucleotide sequence ID" value="NZ_JBHTCF010000040.1"/>
</dbReference>
<dbReference type="Pfam" id="PF05721">
    <property type="entry name" value="PhyH"/>
    <property type="match status" value="1"/>
</dbReference>
<dbReference type="Gene3D" id="2.60.120.620">
    <property type="entry name" value="q2cbj1_9rhob like domain"/>
    <property type="match status" value="1"/>
</dbReference>
<accession>A0ABW2JX42</accession>
<comment type="caution">
    <text evidence="1">The sequence shown here is derived from an EMBL/GenBank/DDBJ whole genome shotgun (WGS) entry which is preliminary data.</text>
</comment>
<dbReference type="InterPro" id="IPR008775">
    <property type="entry name" value="Phytyl_CoA_dOase-like"/>
</dbReference>
<dbReference type="InterPro" id="IPR010092">
    <property type="entry name" value="Chlorin_enz"/>
</dbReference>
<gene>
    <name evidence="1" type="ORF">ACFQVC_41565</name>
</gene>
<dbReference type="EMBL" id="JBHTCF010000040">
    <property type="protein sequence ID" value="MFC7310689.1"/>
    <property type="molecule type" value="Genomic_DNA"/>
</dbReference>
<proteinExistence type="predicted"/>
<evidence type="ECO:0000313" key="1">
    <source>
        <dbReference type="EMBL" id="MFC7310689.1"/>
    </source>
</evidence>
<keyword evidence="2" id="KW-1185">Reference proteome</keyword>
<dbReference type="NCBIfam" id="TIGR01762">
    <property type="entry name" value="chlorin-enz"/>
    <property type="match status" value="1"/>
</dbReference>